<dbReference type="GO" id="GO:0016301">
    <property type="term" value="F:kinase activity"/>
    <property type="evidence" value="ECO:0007669"/>
    <property type="project" value="UniProtKB-KW"/>
</dbReference>
<dbReference type="SMART" id="SM00091">
    <property type="entry name" value="PAS"/>
    <property type="match status" value="2"/>
</dbReference>
<dbReference type="Pfam" id="PF00072">
    <property type="entry name" value="Response_reg"/>
    <property type="match status" value="1"/>
</dbReference>
<dbReference type="PROSITE" id="PS50112">
    <property type="entry name" value="PAS"/>
    <property type="match status" value="2"/>
</dbReference>
<dbReference type="Gene3D" id="3.40.50.2300">
    <property type="match status" value="1"/>
</dbReference>
<dbReference type="Pfam" id="PF15915">
    <property type="entry name" value="BAT"/>
    <property type="match status" value="1"/>
</dbReference>
<proteinExistence type="predicted"/>
<dbReference type="Gene3D" id="3.30.450.40">
    <property type="match status" value="1"/>
</dbReference>
<comment type="caution">
    <text evidence="10">The sequence shown here is derived from an EMBL/GenBank/DDBJ whole genome shotgun (WGS) entry which is preliminary data.</text>
</comment>
<evidence type="ECO:0000256" key="5">
    <source>
        <dbReference type="PROSITE-ProRule" id="PRU00169"/>
    </source>
</evidence>
<dbReference type="InterPro" id="IPR013655">
    <property type="entry name" value="PAS_fold_3"/>
</dbReference>
<dbReference type="eggNOG" id="arCOG02333">
    <property type="taxonomic scope" value="Archaea"/>
</dbReference>
<feature type="region of interest" description="Disordered" evidence="6">
    <location>
        <begin position="240"/>
        <end position="267"/>
    </location>
</feature>
<dbReference type="Pfam" id="PF13185">
    <property type="entry name" value="GAF_2"/>
    <property type="match status" value="1"/>
</dbReference>
<gene>
    <name evidence="10" type="ORF">C485_11099</name>
</gene>
<dbReference type="GO" id="GO:0006355">
    <property type="term" value="P:regulation of DNA-templated transcription"/>
    <property type="evidence" value="ECO:0007669"/>
    <property type="project" value="InterPro"/>
</dbReference>
<evidence type="ECO:0000259" key="7">
    <source>
        <dbReference type="PROSITE" id="PS50110"/>
    </source>
</evidence>
<dbReference type="InterPro" id="IPR003018">
    <property type="entry name" value="GAF"/>
</dbReference>
<evidence type="ECO:0000256" key="1">
    <source>
        <dbReference type="ARBA" id="ARBA00022679"/>
    </source>
</evidence>
<evidence type="ECO:0000259" key="8">
    <source>
        <dbReference type="PROSITE" id="PS50112"/>
    </source>
</evidence>
<dbReference type="PANTHER" id="PTHR34236:SF1">
    <property type="entry name" value="DIMETHYL SULFOXIDE REDUCTASE TRANSCRIPTIONAL ACTIVATOR"/>
    <property type="match status" value="1"/>
</dbReference>
<dbReference type="Gene3D" id="1.10.10.10">
    <property type="entry name" value="Winged helix-like DNA-binding domain superfamily/Winged helix DNA-binding domain"/>
    <property type="match status" value="1"/>
</dbReference>
<dbReference type="InterPro" id="IPR035965">
    <property type="entry name" value="PAS-like_dom_sf"/>
</dbReference>
<dbReference type="InterPro" id="IPR031803">
    <property type="entry name" value="BAT_GAF/HTH-assoc"/>
</dbReference>
<dbReference type="NCBIfam" id="TIGR00229">
    <property type="entry name" value="sensory_box"/>
    <property type="match status" value="1"/>
</dbReference>
<feature type="domain" description="PAS" evidence="8">
    <location>
        <begin position="137"/>
        <end position="212"/>
    </location>
</feature>
<dbReference type="CDD" id="cd00130">
    <property type="entry name" value="PAS"/>
    <property type="match status" value="2"/>
</dbReference>
<reference evidence="10 11" key="1">
    <citation type="journal article" date="2014" name="PLoS Genet.">
        <title>Phylogenetically driven sequencing of extremely halophilic archaea reveals strategies for static and dynamic osmo-response.</title>
        <authorList>
            <person name="Becker E.A."/>
            <person name="Seitzer P.M."/>
            <person name="Tritt A."/>
            <person name="Larsen D."/>
            <person name="Krusor M."/>
            <person name="Yao A.I."/>
            <person name="Wu D."/>
            <person name="Madern D."/>
            <person name="Eisen J.A."/>
            <person name="Darling A.E."/>
            <person name="Facciotti M.T."/>
        </authorList>
    </citation>
    <scope>NUCLEOTIDE SEQUENCE [LARGE SCALE GENOMIC DNA]</scope>
    <source>
        <strain evidence="10 11">JCM 12890</strain>
    </source>
</reference>
<comment type="caution">
    <text evidence="5">Lacks conserved residue(s) required for the propagation of feature annotation.</text>
</comment>
<feature type="domain" description="PAS" evidence="8">
    <location>
        <begin position="290"/>
        <end position="333"/>
    </location>
</feature>
<dbReference type="InterPro" id="IPR000700">
    <property type="entry name" value="PAS-assoc_C"/>
</dbReference>
<organism evidence="10 11">
    <name type="scientific">Natrinema altunense (strain JCM 12890 / CGMCC 1.3731 / AJ2)</name>
    <dbReference type="NCBI Taxonomy" id="1227494"/>
    <lineage>
        <taxon>Archaea</taxon>
        <taxon>Methanobacteriati</taxon>
        <taxon>Methanobacteriota</taxon>
        <taxon>Stenosarchaea group</taxon>
        <taxon>Halobacteria</taxon>
        <taxon>Halobacteriales</taxon>
        <taxon>Natrialbaceae</taxon>
        <taxon>Natrinema</taxon>
    </lineage>
</organism>
<dbReference type="Pfam" id="PF00989">
    <property type="entry name" value="PAS"/>
    <property type="match status" value="1"/>
</dbReference>
<name>L9ZIE7_NATA2</name>
<dbReference type="AlphaFoldDB" id="L9ZIE7"/>
<dbReference type="SUPFAM" id="SSF88659">
    <property type="entry name" value="Sigma3 and sigma4 domains of RNA polymerase sigma factors"/>
    <property type="match status" value="1"/>
</dbReference>
<dbReference type="Proteomes" id="UP000011511">
    <property type="component" value="Unassembled WGS sequence"/>
</dbReference>
<feature type="domain" description="Response regulatory" evidence="7">
    <location>
        <begin position="7"/>
        <end position="122"/>
    </location>
</feature>
<dbReference type="InterPro" id="IPR036388">
    <property type="entry name" value="WH-like_DNA-bd_sf"/>
</dbReference>
<keyword evidence="1" id="KW-0808">Transferase</keyword>
<dbReference type="PROSITE" id="PS50110">
    <property type="entry name" value="RESPONSE_REGULATORY"/>
    <property type="match status" value="1"/>
</dbReference>
<dbReference type="InterPro" id="IPR011006">
    <property type="entry name" value="CheY-like_superfamily"/>
</dbReference>
<evidence type="ECO:0000313" key="11">
    <source>
        <dbReference type="Proteomes" id="UP000011511"/>
    </source>
</evidence>
<keyword evidence="11" id="KW-1185">Reference proteome</keyword>
<dbReference type="SUPFAM" id="SSF52172">
    <property type="entry name" value="CheY-like"/>
    <property type="match status" value="1"/>
</dbReference>
<evidence type="ECO:0000256" key="2">
    <source>
        <dbReference type="ARBA" id="ARBA00022777"/>
    </source>
</evidence>
<sequence length="834" mass="91831">MTEALARALLVGDSATLEAVVHDFPDDDLLAVSTATTRAAALEAIDADERLECIVSAYDLPNTDGVSLLSTVRERRPDLPVVLYVDDGSEEIASEAISVGVTEYVPTALAAEPPDMLATRIENAVTHHRTETELAERERQLTTLIGNLPGIVYRCRPKSDWAMTLLRGDCEPLVGYDPARIVDGPVSWGEDIVHPDDRADALESLRQQLERGDRFRVTYRIRTANGTRKWVEERGAAVYATGDGGTTGERPSPSTHDNHGDGVAGRPDDELVALEGFIMDITERKRRKQELERYETVLETIPDGAYVLDENDRFRLVNDALVSMTGWDRSELLRTHMSTIDESMGTVEQLRSGLAAGNRDVATMDTRIRRSDGETFPAEVRFTTLSPDDGDATEFGGDDRAAADEFSGIAGVIRDTSERKARKRQLEHQREQLAAITQLYRVQADITRSVIELSARSEIEQRVCDRLAETDSYRFAWIGGIDRGSKTIEPRAAAGVEEGYLDSITITVDESETGQGPTGEAVRTGELQVQTDVLTDPDYEPWRAAATERGYRSSAAVPIAYGDSSYGVLNVYTARKDAFDGYEREILEGLGEIIGHAISARQREKTLMSDVVREVEFRATAIESPLIEASAGRDCTIDIERLVPADGDAFIHFLSVEGIDPEAFETAISAIDAVTDVSAITPTDDGSLFEVTIRDPPLTGLFAERGGRLRSVRIDDGELHCTAELPPDVDVRGVIDTVAETDSTLEVLAQRTRRAEDRTAEEFRTRVLDSLTEKQQQVLETAYSAGFFDWPREQSGEDVAETLDISPATFSQHLRTAQRKVMETLLAEGTDADH</sequence>
<dbReference type="InterPro" id="IPR000014">
    <property type="entry name" value="PAS"/>
</dbReference>
<evidence type="ECO:0000256" key="6">
    <source>
        <dbReference type="SAM" id="MobiDB-lite"/>
    </source>
</evidence>
<dbReference type="InterPro" id="IPR013767">
    <property type="entry name" value="PAS_fold"/>
</dbReference>
<dbReference type="SUPFAM" id="SSF55785">
    <property type="entry name" value="PYP-like sensor domain (PAS domain)"/>
    <property type="match status" value="2"/>
</dbReference>
<dbReference type="CDD" id="cd00156">
    <property type="entry name" value="REC"/>
    <property type="match status" value="1"/>
</dbReference>
<accession>L9ZIE7</accession>
<evidence type="ECO:0000313" key="10">
    <source>
        <dbReference type="EMBL" id="ELY86124.1"/>
    </source>
</evidence>
<keyword evidence="3" id="KW-0805">Transcription regulation</keyword>
<dbReference type="SUPFAM" id="SSF55781">
    <property type="entry name" value="GAF domain-like"/>
    <property type="match status" value="1"/>
</dbReference>
<keyword evidence="2" id="KW-0418">Kinase</keyword>
<dbReference type="Gene3D" id="3.30.450.20">
    <property type="entry name" value="PAS domain"/>
    <property type="match status" value="2"/>
</dbReference>
<dbReference type="InterPro" id="IPR013324">
    <property type="entry name" value="RNA_pol_sigma_r3/r4-like"/>
</dbReference>
<dbReference type="GO" id="GO:0000160">
    <property type="term" value="P:phosphorelay signal transduction system"/>
    <property type="evidence" value="ECO:0007669"/>
    <property type="project" value="InterPro"/>
</dbReference>
<evidence type="ECO:0000256" key="4">
    <source>
        <dbReference type="ARBA" id="ARBA00023163"/>
    </source>
</evidence>
<evidence type="ECO:0000259" key="9">
    <source>
        <dbReference type="PROSITE" id="PS50113"/>
    </source>
</evidence>
<dbReference type="SMART" id="SM00065">
    <property type="entry name" value="GAF"/>
    <property type="match status" value="1"/>
</dbReference>
<dbReference type="PROSITE" id="PS50113">
    <property type="entry name" value="PAC"/>
    <property type="match status" value="1"/>
</dbReference>
<keyword evidence="4" id="KW-0804">Transcription</keyword>
<evidence type="ECO:0000256" key="3">
    <source>
        <dbReference type="ARBA" id="ARBA00023015"/>
    </source>
</evidence>
<dbReference type="SMART" id="SM00448">
    <property type="entry name" value="REC"/>
    <property type="match status" value="1"/>
</dbReference>
<protein>
    <submittedName>
        <fullName evidence="10">Putative PAS/PAC sensor protein</fullName>
    </submittedName>
</protein>
<dbReference type="PATRIC" id="fig|1227494.3.peg.2225"/>
<dbReference type="PANTHER" id="PTHR34236">
    <property type="entry name" value="DIMETHYL SULFOXIDE REDUCTASE TRANSCRIPTIONAL ACTIVATOR"/>
    <property type="match status" value="1"/>
</dbReference>
<dbReference type="Pfam" id="PF04967">
    <property type="entry name" value="HTH_10"/>
    <property type="match status" value="1"/>
</dbReference>
<dbReference type="eggNOG" id="arCOG02276">
    <property type="taxonomic scope" value="Archaea"/>
</dbReference>
<dbReference type="eggNOG" id="arCOG02361">
    <property type="taxonomic scope" value="Archaea"/>
</dbReference>
<dbReference type="RefSeq" id="WP_007109497.1">
    <property type="nucleotide sequence ID" value="NZ_AOIK01000028.1"/>
</dbReference>
<dbReference type="InterPro" id="IPR029016">
    <property type="entry name" value="GAF-like_dom_sf"/>
</dbReference>
<dbReference type="InterPro" id="IPR007050">
    <property type="entry name" value="HTH_bacterioopsin"/>
</dbReference>
<dbReference type="Pfam" id="PF08447">
    <property type="entry name" value="PAS_3"/>
    <property type="match status" value="1"/>
</dbReference>
<feature type="domain" description="PAC" evidence="9">
    <location>
        <begin position="362"/>
        <end position="428"/>
    </location>
</feature>
<dbReference type="InterPro" id="IPR001789">
    <property type="entry name" value="Sig_transdc_resp-reg_receiver"/>
</dbReference>
<dbReference type="EMBL" id="AOIK01000028">
    <property type="protein sequence ID" value="ELY86124.1"/>
    <property type="molecule type" value="Genomic_DNA"/>
</dbReference>